<dbReference type="Proteomes" id="UP001141992">
    <property type="component" value="Unassembled WGS sequence"/>
</dbReference>
<reference evidence="2" key="1">
    <citation type="submission" date="2022-12" db="EMBL/GenBank/DDBJ databases">
        <authorList>
            <person name="Voronina O.L."/>
            <person name="Kunda M.S."/>
            <person name="Ryzhova N."/>
            <person name="Aksenova E.I."/>
        </authorList>
    </citation>
    <scope>NUCLEOTIDE SEQUENCE</scope>
    <source>
        <strain evidence="2">SCCH136:Ach223948</strain>
    </source>
</reference>
<organism evidence="2 3">
    <name type="scientific">Alcaligenes xylosoxydans xylosoxydans</name>
    <name type="common">Achromobacter xylosoxidans</name>
    <dbReference type="NCBI Taxonomy" id="85698"/>
    <lineage>
        <taxon>Bacteria</taxon>
        <taxon>Pseudomonadati</taxon>
        <taxon>Pseudomonadota</taxon>
        <taxon>Betaproteobacteria</taxon>
        <taxon>Burkholderiales</taxon>
        <taxon>Alcaligenaceae</taxon>
        <taxon>Achromobacter</taxon>
    </lineage>
</organism>
<dbReference type="Gene3D" id="3.60.21.10">
    <property type="match status" value="1"/>
</dbReference>
<evidence type="ECO:0000313" key="3">
    <source>
        <dbReference type="Proteomes" id="UP001141992"/>
    </source>
</evidence>
<gene>
    <name evidence="2" type="primary">pdeM</name>
    <name evidence="2" type="ORF">O9570_17690</name>
</gene>
<evidence type="ECO:0000313" key="2">
    <source>
        <dbReference type="EMBL" id="MCZ8403291.1"/>
    </source>
</evidence>
<dbReference type="InterPro" id="IPR026336">
    <property type="entry name" value="PdeM-like"/>
</dbReference>
<accession>A0A9X3R544</accession>
<protein>
    <submittedName>
        <fullName evidence="2">Ligase-associated DNA damage response endonuclease PdeM</fullName>
        <ecNumber evidence="2">3.1.-.-</ecNumber>
    </submittedName>
</protein>
<dbReference type="GO" id="GO:0016787">
    <property type="term" value="F:hydrolase activity"/>
    <property type="evidence" value="ECO:0007669"/>
    <property type="project" value="UniProtKB-KW"/>
</dbReference>
<dbReference type="PANTHER" id="PTHR39323:SF1">
    <property type="entry name" value="BLR1149 PROTEIN"/>
    <property type="match status" value="1"/>
</dbReference>
<dbReference type="InterPro" id="IPR004843">
    <property type="entry name" value="Calcineurin-like_PHP"/>
</dbReference>
<dbReference type="EMBL" id="JAPZVI010000013">
    <property type="protein sequence ID" value="MCZ8403291.1"/>
    <property type="molecule type" value="Genomic_DNA"/>
</dbReference>
<dbReference type="EC" id="3.1.-.-" evidence="2"/>
<dbReference type="PIRSF" id="PIRSF000887">
    <property type="entry name" value="Pesterase_MJ0037"/>
    <property type="match status" value="1"/>
</dbReference>
<comment type="caution">
    <text evidence="2">The sequence shown here is derived from an EMBL/GenBank/DDBJ whole genome shotgun (WGS) entry which is preliminary data.</text>
</comment>
<sequence length="221" mass="23375">MNASPDDELDIVLAGEAMVLSGARAMFWPARGRLIIADLHLGKSHVFRRAGIAVPSGATRGDLDRLAALVARTAARELWIVGDLLHGPAAQAAWRDAWLEWRRQHAGLDVAVLAGNHDRALDGGVLEVRQLGDACVDGPFLFSHIPRAGANGQHVIAGHMHPKTSVPGVPRSWPAFWLRTGLTVLPAFSDFTGGHIVDGGEGGLIVACVAGTPIPVAGRLR</sequence>
<dbReference type="RefSeq" id="WP_026384081.1">
    <property type="nucleotide sequence ID" value="NZ_CABIYZ010000002.1"/>
</dbReference>
<dbReference type="PANTHER" id="PTHR39323">
    <property type="entry name" value="BLR1149 PROTEIN"/>
    <property type="match status" value="1"/>
</dbReference>
<dbReference type="InterPro" id="IPR024173">
    <property type="entry name" value="Pesterase_MJ0037-like"/>
</dbReference>
<keyword evidence="2" id="KW-0540">Nuclease</keyword>
<feature type="domain" description="Calcineurin-like phosphoesterase" evidence="1">
    <location>
        <begin position="34"/>
        <end position="124"/>
    </location>
</feature>
<dbReference type="AlphaFoldDB" id="A0A9X3R544"/>
<proteinExistence type="predicted"/>
<dbReference type="GO" id="GO:0016874">
    <property type="term" value="F:ligase activity"/>
    <property type="evidence" value="ECO:0007669"/>
    <property type="project" value="UniProtKB-KW"/>
</dbReference>
<evidence type="ECO:0000259" key="1">
    <source>
        <dbReference type="Pfam" id="PF00149"/>
    </source>
</evidence>
<dbReference type="GO" id="GO:0004519">
    <property type="term" value="F:endonuclease activity"/>
    <property type="evidence" value="ECO:0007669"/>
    <property type="project" value="UniProtKB-KW"/>
</dbReference>
<dbReference type="InterPro" id="IPR029052">
    <property type="entry name" value="Metallo-depent_PP-like"/>
</dbReference>
<keyword evidence="2" id="KW-0378">Hydrolase</keyword>
<dbReference type="Pfam" id="PF00149">
    <property type="entry name" value="Metallophos"/>
    <property type="match status" value="1"/>
</dbReference>
<keyword evidence="2" id="KW-0436">Ligase</keyword>
<keyword evidence="2" id="KW-0255">Endonuclease</keyword>
<dbReference type="SUPFAM" id="SSF56300">
    <property type="entry name" value="Metallo-dependent phosphatases"/>
    <property type="match status" value="1"/>
</dbReference>
<dbReference type="NCBIfam" id="TIGR04123">
    <property type="entry name" value="P_estr_lig_assc"/>
    <property type="match status" value="1"/>
</dbReference>
<name>A0A9X3R544_ALCXX</name>